<feature type="transmembrane region" description="Helical" evidence="8">
    <location>
        <begin position="113"/>
        <end position="134"/>
    </location>
</feature>
<accession>A0ABX2ZLM9</accession>
<feature type="transmembrane region" description="Helical" evidence="8">
    <location>
        <begin position="304"/>
        <end position="320"/>
    </location>
</feature>
<dbReference type="PANTHER" id="PTHR34975:SF2">
    <property type="entry name" value="SPORE GERMINATION PROTEIN A2"/>
    <property type="match status" value="1"/>
</dbReference>
<feature type="transmembrane region" description="Helical" evidence="8">
    <location>
        <begin position="146"/>
        <end position="166"/>
    </location>
</feature>
<feature type="transmembrane region" description="Helical" evidence="8">
    <location>
        <begin position="41"/>
        <end position="62"/>
    </location>
</feature>
<evidence type="ECO:0000256" key="7">
    <source>
        <dbReference type="ARBA" id="ARBA00023136"/>
    </source>
</evidence>
<keyword evidence="7 8" id="KW-0472">Membrane</keyword>
<evidence type="ECO:0000256" key="4">
    <source>
        <dbReference type="ARBA" id="ARBA00022544"/>
    </source>
</evidence>
<name>A0ABX2ZLM9_9BACI</name>
<dbReference type="RefSeq" id="WP_069034974.1">
    <property type="nucleotide sequence ID" value="NZ_MDKC01000034.1"/>
</dbReference>
<evidence type="ECO:0000256" key="5">
    <source>
        <dbReference type="ARBA" id="ARBA00022692"/>
    </source>
</evidence>
<keyword evidence="4" id="KW-0309">Germination</keyword>
<proteinExistence type="inferred from homology"/>
<organism evidence="9 10">
    <name type="scientific">Gottfriedia luciferensis</name>
    <dbReference type="NCBI Taxonomy" id="178774"/>
    <lineage>
        <taxon>Bacteria</taxon>
        <taxon>Bacillati</taxon>
        <taxon>Bacillota</taxon>
        <taxon>Bacilli</taxon>
        <taxon>Bacillales</taxon>
        <taxon>Bacillaceae</taxon>
        <taxon>Gottfriedia</taxon>
    </lineage>
</organism>
<feature type="transmembrane region" description="Helical" evidence="8">
    <location>
        <begin position="83"/>
        <end position="107"/>
    </location>
</feature>
<feature type="transmembrane region" description="Helical" evidence="8">
    <location>
        <begin position="191"/>
        <end position="209"/>
    </location>
</feature>
<evidence type="ECO:0000256" key="8">
    <source>
        <dbReference type="SAM" id="Phobius"/>
    </source>
</evidence>
<sequence>MITNSNSISKLQLYFFIIQSQIGIGLLSLPNAVQSTAKGDGWISTLIAGVAVQITLFIYWLLLRKYPDATYTDITKKILGKYVGKLCNLFIYIYFIMIGSLACALFIRSITLWLLPLTPMWLLSLIIILSSIYLTISDLRIISRFFVLASVLIILLFLLSFFTFYLPNDFHYIQPIGQSGVKNIILGSHKSLLSILGFESLLLIFPFVLDTEKGILKTVSLANFSVTLFYTYFTFICLISFSPTQLLQIREPVLYLFKALSFEMIDRLDLIFLSVWIVPMTTSVILYLFLSAKTISNERSFKKNVCLSGILIFFITIIPLDEDQLAIFDKYVTYLSYVVVFGLPIILLCLSFIISKTERSEQL</sequence>
<comment type="caution">
    <text evidence="9">The sequence shown here is derived from an EMBL/GenBank/DDBJ whole genome shotgun (WGS) entry which is preliminary data.</text>
</comment>
<dbReference type="Gene3D" id="1.20.1740.10">
    <property type="entry name" value="Amino acid/polyamine transporter I"/>
    <property type="match status" value="1"/>
</dbReference>
<evidence type="ECO:0000256" key="3">
    <source>
        <dbReference type="ARBA" id="ARBA00022448"/>
    </source>
</evidence>
<dbReference type="Pfam" id="PF03845">
    <property type="entry name" value="Spore_permease"/>
    <property type="match status" value="1"/>
</dbReference>
<evidence type="ECO:0000256" key="2">
    <source>
        <dbReference type="ARBA" id="ARBA00007998"/>
    </source>
</evidence>
<evidence type="ECO:0000256" key="1">
    <source>
        <dbReference type="ARBA" id="ARBA00004141"/>
    </source>
</evidence>
<reference evidence="9 10" key="1">
    <citation type="submission" date="2016-07" db="EMBL/GenBank/DDBJ databases">
        <authorList>
            <person name="Townsley L."/>
            <person name="Shank E.A."/>
        </authorList>
    </citation>
    <scope>NUCLEOTIDE SEQUENCE [LARGE SCALE GENOMIC DNA]</scope>
    <source>
        <strain evidence="9 10">CH01</strain>
    </source>
</reference>
<evidence type="ECO:0000313" key="10">
    <source>
        <dbReference type="Proteomes" id="UP000094580"/>
    </source>
</evidence>
<protein>
    <recommendedName>
        <fullName evidence="11">Spore germination protein (Amino acid permease)</fullName>
    </recommendedName>
</protein>
<comment type="subcellular location">
    <subcellularLocation>
        <location evidence="1">Membrane</location>
        <topology evidence="1">Multi-pass membrane protein</topology>
    </subcellularLocation>
</comment>
<evidence type="ECO:0000313" key="9">
    <source>
        <dbReference type="EMBL" id="ODG90616.1"/>
    </source>
</evidence>
<feature type="transmembrane region" description="Helical" evidence="8">
    <location>
        <begin position="221"/>
        <end position="241"/>
    </location>
</feature>
<dbReference type="NCBIfam" id="TIGR00912">
    <property type="entry name" value="2A0309"/>
    <property type="match status" value="1"/>
</dbReference>
<gene>
    <name evidence="9" type="ORF">BED47_12160</name>
</gene>
<dbReference type="InterPro" id="IPR004761">
    <property type="entry name" value="Spore_GerAB"/>
</dbReference>
<evidence type="ECO:0000256" key="6">
    <source>
        <dbReference type="ARBA" id="ARBA00022989"/>
    </source>
</evidence>
<comment type="similarity">
    <text evidence="2">Belongs to the amino acid-polyamine-organocation (APC) superfamily. Spore germination protein (SGP) (TC 2.A.3.9) family.</text>
</comment>
<feature type="transmembrane region" description="Helical" evidence="8">
    <location>
        <begin position="270"/>
        <end position="292"/>
    </location>
</feature>
<dbReference type="Proteomes" id="UP000094580">
    <property type="component" value="Unassembled WGS sequence"/>
</dbReference>
<evidence type="ECO:0008006" key="11">
    <source>
        <dbReference type="Google" id="ProtNLM"/>
    </source>
</evidence>
<keyword evidence="3" id="KW-0813">Transport</keyword>
<dbReference type="EMBL" id="MDKC01000034">
    <property type="protein sequence ID" value="ODG90616.1"/>
    <property type="molecule type" value="Genomic_DNA"/>
</dbReference>
<feature type="transmembrane region" description="Helical" evidence="8">
    <location>
        <begin position="332"/>
        <end position="354"/>
    </location>
</feature>
<keyword evidence="6 8" id="KW-1133">Transmembrane helix</keyword>
<dbReference type="PANTHER" id="PTHR34975">
    <property type="entry name" value="SPORE GERMINATION PROTEIN A2"/>
    <property type="match status" value="1"/>
</dbReference>
<keyword evidence="10" id="KW-1185">Reference proteome</keyword>
<keyword evidence="5 8" id="KW-0812">Transmembrane</keyword>
<feature type="transmembrane region" description="Helical" evidence="8">
    <location>
        <begin position="12"/>
        <end position="29"/>
    </location>
</feature>